<dbReference type="CDD" id="cd20736">
    <property type="entry name" value="PoNe_Nuclease"/>
    <property type="match status" value="1"/>
</dbReference>
<dbReference type="RefSeq" id="WP_321552379.1">
    <property type="nucleotide sequence ID" value="NZ_JAXIVU010000001.1"/>
</dbReference>
<organism evidence="3 4">
    <name type="scientific">Denitrificimonas halotolerans</name>
    <dbReference type="NCBI Taxonomy" id="3098930"/>
    <lineage>
        <taxon>Bacteria</taxon>
        <taxon>Pseudomonadati</taxon>
        <taxon>Pseudomonadota</taxon>
        <taxon>Gammaproteobacteria</taxon>
        <taxon>Pseudomonadales</taxon>
        <taxon>Pseudomonadaceae</taxon>
        <taxon>Denitrificimonas</taxon>
    </lineage>
</organism>
<dbReference type="Gene3D" id="3.40.1350.10">
    <property type="match status" value="1"/>
</dbReference>
<keyword evidence="4" id="KW-1185">Reference proteome</keyword>
<dbReference type="NCBIfam" id="TIGR00252">
    <property type="entry name" value="YraN family protein"/>
    <property type="match status" value="1"/>
</dbReference>
<protein>
    <recommendedName>
        <fullName evidence="2">UPF0102 protein TOI97_01665</fullName>
    </recommendedName>
</protein>
<dbReference type="PANTHER" id="PTHR34039">
    <property type="entry name" value="UPF0102 PROTEIN YRAN"/>
    <property type="match status" value="1"/>
</dbReference>
<dbReference type="InterPro" id="IPR011335">
    <property type="entry name" value="Restrct_endonuc-II-like"/>
</dbReference>
<evidence type="ECO:0000256" key="1">
    <source>
        <dbReference type="ARBA" id="ARBA00006738"/>
    </source>
</evidence>
<name>A0ABU5GP23_9GAMM</name>
<comment type="similarity">
    <text evidence="1 2">Belongs to the UPF0102 family.</text>
</comment>
<dbReference type="InterPro" id="IPR003509">
    <property type="entry name" value="UPF0102_YraN-like"/>
</dbReference>
<sequence length="121" mass="14221">MSNTVQTGHKFERYALQHLNQAGLVSITTNWSCRYGEIDLIMLDQDTVVFIEVRYRKHQDFGGALDSVDQRKRNKLIKTAECFLNEFPQWLEHPCRFDVISVHPSSMHTFELDWIQDAFES</sequence>
<dbReference type="Proteomes" id="UP001294570">
    <property type="component" value="Unassembled WGS sequence"/>
</dbReference>
<proteinExistence type="inferred from homology"/>
<dbReference type="PANTHER" id="PTHR34039:SF1">
    <property type="entry name" value="UPF0102 PROTEIN YRAN"/>
    <property type="match status" value="1"/>
</dbReference>
<evidence type="ECO:0000256" key="2">
    <source>
        <dbReference type="HAMAP-Rule" id="MF_00048"/>
    </source>
</evidence>
<comment type="caution">
    <text evidence="3">The sequence shown here is derived from an EMBL/GenBank/DDBJ whole genome shotgun (WGS) entry which is preliminary data.</text>
</comment>
<gene>
    <name evidence="3" type="ORF">TOI97_01665</name>
</gene>
<dbReference type="EMBL" id="JAXIVU010000001">
    <property type="protein sequence ID" value="MDY7218292.1"/>
    <property type="molecule type" value="Genomic_DNA"/>
</dbReference>
<evidence type="ECO:0000313" key="3">
    <source>
        <dbReference type="EMBL" id="MDY7218292.1"/>
    </source>
</evidence>
<dbReference type="Pfam" id="PF02021">
    <property type="entry name" value="UPF0102"/>
    <property type="match status" value="1"/>
</dbReference>
<dbReference type="SUPFAM" id="SSF52980">
    <property type="entry name" value="Restriction endonuclease-like"/>
    <property type="match status" value="1"/>
</dbReference>
<reference evidence="3 4" key="1">
    <citation type="submission" date="2023-12" db="EMBL/GenBank/DDBJ databases">
        <title>Denitrificimonas halotolerans sp. nov.,a novel species isolated from landfill leachate.</title>
        <authorList>
            <person name="Wang S."/>
        </authorList>
    </citation>
    <scope>NUCLEOTIDE SEQUENCE [LARGE SCALE GENOMIC DNA]</scope>
    <source>
        <strain evidence="3 4">JX-1</strain>
    </source>
</reference>
<accession>A0ABU5GP23</accession>
<evidence type="ECO:0000313" key="4">
    <source>
        <dbReference type="Proteomes" id="UP001294570"/>
    </source>
</evidence>
<dbReference type="InterPro" id="IPR011856">
    <property type="entry name" value="tRNA_endonuc-like_dom_sf"/>
</dbReference>
<dbReference type="HAMAP" id="MF_00048">
    <property type="entry name" value="UPF0102"/>
    <property type="match status" value="1"/>
</dbReference>
<dbReference type="NCBIfam" id="NF009150">
    <property type="entry name" value="PRK12497.1-3"/>
    <property type="match status" value="1"/>
</dbReference>